<name>A0ACC2X0E0_9TREE</name>
<comment type="caution">
    <text evidence="1">The sequence shown here is derived from an EMBL/GenBank/DDBJ whole genome shotgun (WGS) entry which is preliminary data.</text>
</comment>
<evidence type="ECO:0000313" key="1">
    <source>
        <dbReference type="EMBL" id="KAJ9116516.1"/>
    </source>
</evidence>
<dbReference type="EMBL" id="JASBWV010000037">
    <property type="protein sequence ID" value="KAJ9116516.1"/>
    <property type="molecule type" value="Genomic_DNA"/>
</dbReference>
<gene>
    <name evidence="1" type="ORF">QFC24_006749</name>
</gene>
<protein>
    <submittedName>
        <fullName evidence="1">Uncharacterized protein</fullName>
    </submittedName>
</protein>
<keyword evidence="2" id="KW-1185">Reference proteome</keyword>
<evidence type="ECO:0000313" key="2">
    <source>
        <dbReference type="Proteomes" id="UP001234202"/>
    </source>
</evidence>
<reference evidence="1" key="1">
    <citation type="submission" date="2023-04" db="EMBL/GenBank/DDBJ databases">
        <title>Draft Genome sequencing of Naganishia species isolated from polar environments using Oxford Nanopore Technology.</title>
        <authorList>
            <person name="Leo P."/>
            <person name="Venkateswaran K."/>
        </authorList>
    </citation>
    <scope>NUCLEOTIDE SEQUENCE</scope>
    <source>
        <strain evidence="1">DBVPG 5303</strain>
    </source>
</reference>
<dbReference type="Proteomes" id="UP001234202">
    <property type="component" value="Unassembled WGS sequence"/>
</dbReference>
<sequence length="237" mass="26815">MRSSPYTCSCSRFGPKSIGWTHATTVRDYAVKGLEDMAIWYGITIGVQILLAYCRPEMRAGKWIRFYLLAAVATAELALLFSPTSSPIHRLTHFIAPNTLPFQWVAFLRDQWTIISLAITQLYPLFFSRAIDLKGEGEDAVKAVFGIGKEDALGLRGAVQRLGLMAQEMEVGNVITFDQRRRALLGAEEGDEKEVGKSRKEGERLMKLLKKEMENRKFYCFKIFRVARRELIPGDGT</sequence>
<proteinExistence type="predicted"/>
<organism evidence="1 2">
    <name type="scientific">Naganishia onofrii</name>
    <dbReference type="NCBI Taxonomy" id="1851511"/>
    <lineage>
        <taxon>Eukaryota</taxon>
        <taxon>Fungi</taxon>
        <taxon>Dikarya</taxon>
        <taxon>Basidiomycota</taxon>
        <taxon>Agaricomycotina</taxon>
        <taxon>Tremellomycetes</taxon>
        <taxon>Filobasidiales</taxon>
        <taxon>Filobasidiaceae</taxon>
        <taxon>Naganishia</taxon>
    </lineage>
</organism>
<accession>A0ACC2X0E0</accession>